<dbReference type="RefSeq" id="WP_020370688.1">
    <property type="nucleotide sequence ID" value="NZ_APJW01000001.1"/>
</dbReference>
<protein>
    <submittedName>
        <fullName evidence="11">RNA polymerase sigma-54 factor</fullName>
    </submittedName>
</protein>
<name>A0ABN0N060_9CHLA</name>
<evidence type="ECO:0000313" key="11">
    <source>
        <dbReference type="EMBL" id="EQM62992.1"/>
    </source>
</evidence>
<keyword evidence="12" id="KW-1185">Reference proteome</keyword>
<dbReference type="Pfam" id="PF04963">
    <property type="entry name" value="Sigma54_CBD"/>
    <property type="match status" value="1"/>
</dbReference>
<evidence type="ECO:0000256" key="5">
    <source>
        <dbReference type="ARBA" id="ARBA00023015"/>
    </source>
</evidence>
<dbReference type="PRINTS" id="PR00045">
    <property type="entry name" value="SIGMA54FCT"/>
</dbReference>
<dbReference type="NCBIfam" id="TIGR02395">
    <property type="entry name" value="rpoN_sigma"/>
    <property type="match status" value="1"/>
</dbReference>
<evidence type="ECO:0000259" key="9">
    <source>
        <dbReference type="Pfam" id="PF04552"/>
    </source>
</evidence>
<dbReference type="Proteomes" id="UP000016064">
    <property type="component" value="Unassembled WGS sequence"/>
</dbReference>
<dbReference type="PANTHER" id="PTHR32248">
    <property type="entry name" value="RNA POLYMERASE SIGMA-54 FACTOR"/>
    <property type="match status" value="1"/>
</dbReference>
<reference evidence="11 12" key="1">
    <citation type="submission" date="2013-07" db="EMBL/GenBank/DDBJ databases">
        <title>Isolation of a new Chlamydia species from the feral Sacred Ibis (Threskiornis aethiopicus): Chlamydia ibidis.</title>
        <authorList>
            <person name="Vorimore F."/>
            <person name="Hsia R.-C."/>
            <person name="Huot-Creasy H."/>
            <person name="Bastian S."/>
            <person name="Deruyter L."/>
            <person name="Passet A."/>
            <person name="Sachse K."/>
            <person name="Bavoil P."/>
            <person name="Myers G."/>
            <person name="Laroucau K."/>
        </authorList>
    </citation>
    <scope>NUCLEOTIDE SEQUENCE [LARGE SCALE GENOMIC DNA]</scope>
    <source>
        <strain evidence="11 12">10-1398/6</strain>
    </source>
</reference>
<feature type="domain" description="RNA polymerase sigma factor 54 core-binding" evidence="10">
    <location>
        <begin position="68"/>
        <end position="248"/>
    </location>
</feature>
<dbReference type="InterPro" id="IPR000394">
    <property type="entry name" value="RNA_pol_sigma_54"/>
</dbReference>
<dbReference type="PIRSF" id="PIRSF000774">
    <property type="entry name" value="RpoN"/>
    <property type="match status" value="1"/>
</dbReference>
<dbReference type="Pfam" id="PF04552">
    <property type="entry name" value="Sigma54_DBD"/>
    <property type="match status" value="1"/>
</dbReference>
<comment type="caution">
    <text evidence="11">The sequence shown here is derived from an EMBL/GenBank/DDBJ whole genome shotgun (WGS) entry which is preliminary data.</text>
</comment>
<dbReference type="InterPro" id="IPR038709">
    <property type="entry name" value="RpoN_core-bd_sf"/>
</dbReference>
<evidence type="ECO:0000256" key="4">
    <source>
        <dbReference type="ARBA" id="ARBA00022695"/>
    </source>
</evidence>
<feature type="domain" description="RNA polymerase sigma factor 54 DNA-binding" evidence="9">
    <location>
        <begin position="264"/>
        <end position="417"/>
    </location>
</feature>
<evidence type="ECO:0000256" key="3">
    <source>
        <dbReference type="ARBA" id="ARBA00022679"/>
    </source>
</evidence>
<evidence type="ECO:0000256" key="6">
    <source>
        <dbReference type="ARBA" id="ARBA00023082"/>
    </source>
</evidence>
<dbReference type="Pfam" id="PF00309">
    <property type="entry name" value="Sigma54_AID"/>
    <property type="match status" value="1"/>
</dbReference>
<dbReference type="PROSITE" id="PS50044">
    <property type="entry name" value="SIGMA54_3"/>
    <property type="match status" value="1"/>
</dbReference>
<evidence type="ECO:0000256" key="1">
    <source>
        <dbReference type="ARBA" id="ARBA00008798"/>
    </source>
</evidence>
<dbReference type="EMBL" id="APJW01000001">
    <property type="protein sequence ID" value="EQM62992.1"/>
    <property type="molecule type" value="Genomic_DNA"/>
</dbReference>
<keyword evidence="6" id="KW-0731">Sigma factor</keyword>
<keyword evidence="5" id="KW-0805">Transcription regulation</keyword>
<dbReference type="PROSITE" id="PS00718">
    <property type="entry name" value="SIGMA54_2"/>
    <property type="match status" value="1"/>
</dbReference>
<evidence type="ECO:0000256" key="7">
    <source>
        <dbReference type="ARBA" id="ARBA00023125"/>
    </source>
</evidence>
<evidence type="ECO:0000256" key="8">
    <source>
        <dbReference type="ARBA" id="ARBA00023163"/>
    </source>
</evidence>
<dbReference type="Gene3D" id="1.10.10.60">
    <property type="entry name" value="Homeodomain-like"/>
    <property type="match status" value="1"/>
</dbReference>
<keyword evidence="8" id="KW-0804">Transcription</keyword>
<keyword evidence="4" id="KW-0548">Nucleotidyltransferase</keyword>
<accession>A0ABN0N060</accession>
<evidence type="ECO:0000256" key="2">
    <source>
        <dbReference type="ARBA" id="ARBA00022478"/>
    </source>
</evidence>
<dbReference type="InterPro" id="IPR007046">
    <property type="entry name" value="RNA_pol_sigma_54_core-bd"/>
</dbReference>
<keyword evidence="3" id="KW-0808">Transferase</keyword>
<dbReference type="Gene3D" id="1.10.10.1330">
    <property type="entry name" value="RNA polymerase sigma-54 factor, core-binding domain"/>
    <property type="match status" value="1"/>
</dbReference>
<comment type="similarity">
    <text evidence="1">Belongs to the sigma-54 factor family.</text>
</comment>
<gene>
    <name evidence="11" type="primary">rpoN</name>
    <name evidence="11" type="ORF">H359_0033</name>
</gene>
<keyword evidence="7" id="KW-0238">DNA-binding</keyword>
<evidence type="ECO:0000313" key="12">
    <source>
        <dbReference type="Proteomes" id="UP000016064"/>
    </source>
</evidence>
<proteinExistence type="inferred from homology"/>
<keyword evidence="2" id="KW-0240">DNA-directed RNA polymerase</keyword>
<dbReference type="InterPro" id="IPR007634">
    <property type="entry name" value="RNA_pol_sigma_54_DNA-bd"/>
</dbReference>
<dbReference type="PANTHER" id="PTHR32248:SF4">
    <property type="entry name" value="RNA POLYMERASE SIGMA-54 FACTOR"/>
    <property type="match status" value="1"/>
</dbReference>
<sequence>MVQQNQRLGLKYQPSLRMQQGLQMLQFPLTELSSYVAQQIVHNPFFDISSLEEDTFCSYRANFCDFSHPDSFFHHLFNQACQTFSENHDLIIAQYIIGNLSDQGLFLQDPEFVALHLEVSLEKVLKIWENIQEFHPLGVAAPSLQAYWLRNLRKTEHPRAYEIIANHYTLLANCEFVKLSHKLRCSLEDLRSILKKALSSIPWSPAAGYAKGKTDLLSPLPDVYLSHDGQVWQIQINGKGLPEIKLNNEIFALYETLSHSERKCLNQYLISAKWLIKNLRKRERTLFAIVEKIILYQEQYLLGEELIPRPLSVKILSRDLAFHESTIFRAIENKALATPIGILPMKHFLPKSVSQNSCCSKDLILRWIQEWIASEKSPLSDVDISRRIATQGISCARRTVAKYREQLNILPAHKRKQRFCI</sequence>
<organism evidence="11 12">
    <name type="scientific">Chlamydia ibidis 10-1398/6</name>
    <dbReference type="NCBI Taxonomy" id="1046581"/>
    <lineage>
        <taxon>Bacteria</taxon>
        <taxon>Pseudomonadati</taxon>
        <taxon>Chlamydiota</taxon>
        <taxon>Chlamydiia</taxon>
        <taxon>Chlamydiales</taxon>
        <taxon>Chlamydiaceae</taxon>
        <taxon>Chlamydia/Chlamydophila group</taxon>
        <taxon>Chlamydia</taxon>
    </lineage>
</organism>
<evidence type="ECO:0000259" key="10">
    <source>
        <dbReference type="Pfam" id="PF04963"/>
    </source>
</evidence>